<evidence type="ECO:0000313" key="1">
    <source>
        <dbReference type="EMBL" id="KZS99546.1"/>
    </source>
</evidence>
<dbReference type="AlphaFoldDB" id="A0A165AS18"/>
<keyword evidence="3" id="KW-1185">Reference proteome</keyword>
<dbReference type="EMBL" id="KV427791">
    <property type="protein sequence ID" value="KZS99549.1"/>
    <property type="molecule type" value="Genomic_DNA"/>
</dbReference>
<dbReference type="EMBL" id="KV427792">
    <property type="protein sequence ID" value="KZS99546.1"/>
    <property type="molecule type" value="Genomic_DNA"/>
</dbReference>
<accession>A0A165AS18</accession>
<proteinExistence type="predicted"/>
<dbReference type="Proteomes" id="UP000076871">
    <property type="component" value="Unassembled WGS sequence"/>
</dbReference>
<evidence type="ECO:0000313" key="2">
    <source>
        <dbReference type="EMBL" id="KZS99549.1"/>
    </source>
</evidence>
<reference evidence="2 3" key="1">
    <citation type="journal article" date="2016" name="Mol. Biol. Evol.">
        <title>Comparative Genomics of Early-Diverging Mushroom-Forming Fungi Provides Insights into the Origins of Lignocellulose Decay Capabilities.</title>
        <authorList>
            <person name="Nagy L.G."/>
            <person name="Riley R."/>
            <person name="Tritt A."/>
            <person name="Adam C."/>
            <person name="Daum C."/>
            <person name="Floudas D."/>
            <person name="Sun H."/>
            <person name="Yadav J.S."/>
            <person name="Pangilinan J."/>
            <person name="Larsson K.H."/>
            <person name="Matsuura K."/>
            <person name="Barry K."/>
            <person name="Labutti K."/>
            <person name="Kuo R."/>
            <person name="Ohm R.A."/>
            <person name="Bhattacharya S.S."/>
            <person name="Shirouzu T."/>
            <person name="Yoshinaga Y."/>
            <person name="Martin F.M."/>
            <person name="Grigoriev I.V."/>
            <person name="Hibbett D.S."/>
        </authorList>
    </citation>
    <scope>NUCLEOTIDE SEQUENCE [LARGE SCALE GENOMIC DNA]</scope>
    <source>
        <strain evidence="2 3">93-53</strain>
    </source>
</reference>
<organism evidence="2 3">
    <name type="scientific">Laetiporus sulphureus 93-53</name>
    <dbReference type="NCBI Taxonomy" id="1314785"/>
    <lineage>
        <taxon>Eukaryota</taxon>
        <taxon>Fungi</taxon>
        <taxon>Dikarya</taxon>
        <taxon>Basidiomycota</taxon>
        <taxon>Agaricomycotina</taxon>
        <taxon>Agaricomycetes</taxon>
        <taxon>Polyporales</taxon>
        <taxon>Laetiporus</taxon>
    </lineage>
</organism>
<gene>
    <name evidence="2" type="ORF">LAESUDRAFT_765414</name>
    <name evidence="1" type="ORF">LAESUDRAFT_765415</name>
</gene>
<evidence type="ECO:0000313" key="3">
    <source>
        <dbReference type="Proteomes" id="UP000076871"/>
    </source>
</evidence>
<dbReference type="RefSeq" id="XP_040757290.1">
    <property type="nucleotide sequence ID" value="XM_040913665.1"/>
</dbReference>
<name>A0A165AS18_9APHY</name>
<protein>
    <submittedName>
        <fullName evidence="2">Uncharacterized protein</fullName>
    </submittedName>
</protein>
<sequence length="90" mass="10017">MNMICAPLGPDARGFWLDRWVEDGWNPASPRVCLGRGFALVQVNLIQCASSMEECIGGMSAGGRPAACCRWGYMFELNDERQMRFEVILG</sequence>
<dbReference type="GeneID" id="63830693"/>